<accession>A0A644UHG1</accession>
<dbReference type="AlphaFoldDB" id="A0A644UHG1"/>
<organism evidence="1">
    <name type="scientific">bioreactor metagenome</name>
    <dbReference type="NCBI Taxonomy" id="1076179"/>
    <lineage>
        <taxon>unclassified sequences</taxon>
        <taxon>metagenomes</taxon>
        <taxon>ecological metagenomes</taxon>
    </lineage>
</organism>
<evidence type="ECO:0000313" key="1">
    <source>
        <dbReference type="EMBL" id="MPL78436.1"/>
    </source>
</evidence>
<sequence>MLQKVDGRCKSIHKKDELTVEELDVNIKTQIGVKDIKWPCNLANRVVPRVYSSLSMEERDFLFLGGF</sequence>
<name>A0A644UHG1_9ZZZZ</name>
<comment type="caution">
    <text evidence="1">The sequence shown here is derived from an EMBL/GenBank/DDBJ whole genome shotgun (WGS) entry which is preliminary data.</text>
</comment>
<reference evidence="1" key="1">
    <citation type="submission" date="2019-08" db="EMBL/GenBank/DDBJ databases">
        <authorList>
            <person name="Kucharzyk K."/>
            <person name="Murdoch R.W."/>
            <person name="Higgins S."/>
            <person name="Loffler F."/>
        </authorList>
    </citation>
    <scope>NUCLEOTIDE SEQUENCE</scope>
</reference>
<dbReference type="EMBL" id="VSSQ01000116">
    <property type="protein sequence ID" value="MPL78436.1"/>
    <property type="molecule type" value="Genomic_DNA"/>
</dbReference>
<gene>
    <name evidence="1" type="ORF">SDC9_24301</name>
</gene>
<proteinExistence type="predicted"/>
<protein>
    <submittedName>
        <fullName evidence="1">Uncharacterized protein</fullName>
    </submittedName>
</protein>